<dbReference type="RefSeq" id="XP_053026476.1">
    <property type="nucleotide sequence ID" value="XM_053162508.1"/>
</dbReference>
<name>A0ABY7D017_9BASI</name>
<gene>
    <name evidence="1" type="ORF">PtA15_13A321</name>
</gene>
<evidence type="ECO:0000313" key="1">
    <source>
        <dbReference type="EMBL" id="WAQ90921.1"/>
    </source>
</evidence>
<dbReference type="Proteomes" id="UP001164743">
    <property type="component" value="Chromosome 13A"/>
</dbReference>
<organism evidence="1 2">
    <name type="scientific">Puccinia triticina</name>
    <dbReference type="NCBI Taxonomy" id="208348"/>
    <lineage>
        <taxon>Eukaryota</taxon>
        <taxon>Fungi</taxon>
        <taxon>Dikarya</taxon>
        <taxon>Basidiomycota</taxon>
        <taxon>Pucciniomycotina</taxon>
        <taxon>Pucciniomycetes</taxon>
        <taxon>Pucciniales</taxon>
        <taxon>Pucciniaceae</taxon>
        <taxon>Puccinia</taxon>
    </lineage>
</organism>
<dbReference type="EMBL" id="CP110433">
    <property type="protein sequence ID" value="WAQ90921.1"/>
    <property type="molecule type" value="Genomic_DNA"/>
</dbReference>
<dbReference type="GeneID" id="77803402"/>
<proteinExistence type="predicted"/>
<accession>A0ABY7D017</accession>
<protein>
    <submittedName>
        <fullName evidence="1">Uncharacterized protein</fullName>
    </submittedName>
</protein>
<evidence type="ECO:0000313" key="2">
    <source>
        <dbReference type="Proteomes" id="UP001164743"/>
    </source>
</evidence>
<keyword evidence="2" id="KW-1185">Reference proteome</keyword>
<reference evidence="1" key="1">
    <citation type="submission" date="2022-10" db="EMBL/GenBank/DDBJ databases">
        <title>Puccinia triticina Genome sequencing and assembly.</title>
        <authorList>
            <person name="Li C."/>
        </authorList>
    </citation>
    <scope>NUCLEOTIDE SEQUENCE</scope>
    <source>
        <strain evidence="1">Pt15</strain>
    </source>
</reference>
<sequence length="344" mass="38824">MSPQAGADNARTPVKIWAFEVSSSGIISVPHPRTLKAGEFVCGKEKVWHISVFCIPSWTDLWLKPCSSMELFLEWDMLGRPEEKPKISQPIAAVTQNDRLNPSAASITSARARRGKNMIAPCSSEEHSAWDKSMNMMTNAAEASSSSADQLSTREKKLTAALEKVFGAEHLDEIRKYGFFDLAPRLTNLAAQIVLKDLSTGIRYEIRKTGALIRDACHQGEPILPIHRFPELPDTFKVTNILDVEAYGHQLSQWLEETDRAWIAEFSAEESRLEREDSPSLLLAKLRQVQRHFDNLEEVLTYVPEDFLTVFRNHKRMLEGLESLPDEPPSPSGEDIPLLKKCWI</sequence>